<dbReference type="GO" id="GO:0032259">
    <property type="term" value="P:methylation"/>
    <property type="evidence" value="ECO:0007669"/>
    <property type="project" value="UniProtKB-KW"/>
</dbReference>
<dbReference type="InterPro" id="IPR029063">
    <property type="entry name" value="SAM-dependent_MTases_sf"/>
</dbReference>
<evidence type="ECO:0000256" key="1">
    <source>
        <dbReference type="ARBA" id="ARBA00008361"/>
    </source>
</evidence>
<dbReference type="Gene3D" id="3.40.50.150">
    <property type="entry name" value="Vaccinia Virus protein VP39"/>
    <property type="match status" value="1"/>
</dbReference>
<reference evidence="5 6" key="1">
    <citation type="journal article" date="2018" name="G3 (Bethesda)">
        <title>Phylogenetic and Phylogenomic Definition of Rhizopus Species.</title>
        <authorList>
            <person name="Gryganskyi A.P."/>
            <person name="Golan J."/>
            <person name="Dolatabadi S."/>
            <person name="Mondo S."/>
            <person name="Robb S."/>
            <person name="Idnurm A."/>
            <person name="Muszewska A."/>
            <person name="Steczkiewicz K."/>
            <person name="Masonjones S."/>
            <person name="Liao H.L."/>
            <person name="Gajdeczka M.T."/>
            <person name="Anike F."/>
            <person name="Vuek A."/>
            <person name="Anishchenko I.M."/>
            <person name="Voigt K."/>
            <person name="de Hoog G.S."/>
            <person name="Smith M.E."/>
            <person name="Heitman J."/>
            <person name="Vilgalys R."/>
            <person name="Stajich J.E."/>
        </authorList>
    </citation>
    <scope>NUCLEOTIDE SEQUENCE [LARGE SCALE GENOMIC DNA]</scope>
    <source>
        <strain evidence="5 6">LSU 92-RS-03</strain>
    </source>
</reference>
<dbReference type="CDD" id="cd02440">
    <property type="entry name" value="AdoMet_MTases"/>
    <property type="match status" value="1"/>
</dbReference>
<evidence type="ECO:0000313" key="5">
    <source>
        <dbReference type="EMBL" id="RCI03234.1"/>
    </source>
</evidence>
<accession>A0A367KLX3</accession>
<keyword evidence="6" id="KW-1185">Reference proteome</keyword>
<keyword evidence="2" id="KW-0489">Methyltransferase</keyword>
<dbReference type="STRING" id="4846.A0A367KLX3"/>
<name>A0A367KLX3_RHIST</name>
<dbReference type="Pfam" id="PF08241">
    <property type="entry name" value="Methyltransf_11"/>
    <property type="match status" value="1"/>
</dbReference>
<evidence type="ECO:0000259" key="4">
    <source>
        <dbReference type="Pfam" id="PF08241"/>
    </source>
</evidence>
<protein>
    <recommendedName>
        <fullName evidence="4">Methyltransferase type 11 domain-containing protein</fullName>
    </recommendedName>
</protein>
<dbReference type="PANTHER" id="PTHR44942:SF4">
    <property type="entry name" value="METHYLTRANSFERASE TYPE 11 DOMAIN-CONTAINING PROTEIN"/>
    <property type="match status" value="1"/>
</dbReference>
<dbReference type="GO" id="GO:0008757">
    <property type="term" value="F:S-adenosylmethionine-dependent methyltransferase activity"/>
    <property type="evidence" value="ECO:0007669"/>
    <property type="project" value="InterPro"/>
</dbReference>
<dbReference type="AlphaFoldDB" id="A0A367KLX3"/>
<evidence type="ECO:0000313" key="6">
    <source>
        <dbReference type="Proteomes" id="UP000253551"/>
    </source>
</evidence>
<evidence type="ECO:0000256" key="3">
    <source>
        <dbReference type="ARBA" id="ARBA00022679"/>
    </source>
</evidence>
<dbReference type="OrthoDB" id="66144at2759"/>
<organism evidence="5 6">
    <name type="scientific">Rhizopus stolonifer</name>
    <name type="common">Rhizopus nigricans</name>
    <dbReference type="NCBI Taxonomy" id="4846"/>
    <lineage>
        <taxon>Eukaryota</taxon>
        <taxon>Fungi</taxon>
        <taxon>Fungi incertae sedis</taxon>
        <taxon>Mucoromycota</taxon>
        <taxon>Mucoromycotina</taxon>
        <taxon>Mucoromycetes</taxon>
        <taxon>Mucorales</taxon>
        <taxon>Mucorineae</taxon>
        <taxon>Rhizopodaceae</taxon>
        <taxon>Rhizopus</taxon>
    </lineage>
</organism>
<feature type="domain" description="Methyltransferase type 11" evidence="4">
    <location>
        <begin position="50"/>
        <end position="141"/>
    </location>
</feature>
<dbReference type="InterPro" id="IPR013216">
    <property type="entry name" value="Methyltransf_11"/>
</dbReference>
<gene>
    <name evidence="5" type="ORF">CU098_010122</name>
</gene>
<dbReference type="PANTHER" id="PTHR44942">
    <property type="entry name" value="METHYLTRANSF_11 DOMAIN-CONTAINING PROTEIN"/>
    <property type="match status" value="1"/>
</dbReference>
<proteinExistence type="inferred from homology"/>
<dbReference type="Proteomes" id="UP000253551">
    <property type="component" value="Unassembled WGS sequence"/>
</dbReference>
<evidence type="ECO:0000256" key="2">
    <source>
        <dbReference type="ARBA" id="ARBA00022603"/>
    </source>
</evidence>
<dbReference type="SUPFAM" id="SSF53335">
    <property type="entry name" value="S-adenosyl-L-methionine-dependent methyltransferases"/>
    <property type="match status" value="1"/>
</dbReference>
<comment type="similarity">
    <text evidence="1">Belongs to the methyltransferase superfamily.</text>
</comment>
<dbReference type="InterPro" id="IPR051052">
    <property type="entry name" value="Diverse_substrate_MTase"/>
</dbReference>
<dbReference type="EMBL" id="PJQM01001095">
    <property type="protein sequence ID" value="RCI03234.1"/>
    <property type="molecule type" value="Genomic_DNA"/>
</dbReference>
<comment type="caution">
    <text evidence="5">The sequence shown here is derived from an EMBL/GenBank/DDBJ whole genome shotgun (WGS) entry which is preliminary data.</text>
</comment>
<keyword evidence="3" id="KW-0808">Transferase</keyword>
<sequence length="274" mass="31319">MSNMNPHQTAAQGFQAQADSYAKARPSYPQEALAFISTLLPNSTKPLKVLDLGAGTGIMTKLLVDTCGFDVTAVEPVDNMRLKLESLVPQATSLKGTSWSIPVESESQDMIVLAQCFHWFDDLKSLNEIHRVLKPGGAFVLIWNMESQERSDWVASIRKLYEKYDAGAPQYRKGAWRNVFETEEAKSLYTLPLQHKQFKNDFLVKREQIWSRILSKSYIAVLDQQEADALHKQIETTLDKFDLPPRGSDQDIMYRHDTDLFWCYKKPLENIQTL</sequence>